<evidence type="ECO:0000313" key="1">
    <source>
        <dbReference type="EMBL" id="OHS95178.1"/>
    </source>
</evidence>
<dbReference type="OrthoDB" id="10690697at2759"/>
<dbReference type="RefSeq" id="XP_068348315.1">
    <property type="nucleotide sequence ID" value="XM_068495596.1"/>
</dbReference>
<proteinExistence type="predicted"/>
<dbReference type="EMBL" id="MLAK01001260">
    <property type="protein sequence ID" value="OHS95178.1"/>
    <property type="molecule type" value="Genomic_DNA"/>
</dbReference>
<dbReference type="Proteomes" id="UP000179807">
    <property type="component" value="Unassembled WGS sequence"/>
</dbReference>
<dbReference type="VEuPathDB" id="TrichDB:TRFO_10670"/>
<accession>A0A1J4J7I6</accession>
<gene>
    <name evidence="1" type="ORF">TRFO_10670</name>
</gene>
<evidence type="ECO:0008006" key="3">
    <source>
        <dbReference type="Google" id="ProtNLM"/>
    </source>
</evidence>
<keyword evidence="2" id="KW-1185">Reference proteome</keyword>
<comment type="caution">
    <text evidence="1">The sequence shown here is derived from an EMBL/GenBank/DDBJ whole genome shotgun (WGS) entry which is preliminary data.</text>
</comment>
<organism evidence="1 2">
    <name type="scientific">Tritrichomonas foetus</name>
    <dbReference type="NCBI Taxonomy" id="1144522"/>
    <lineage>
        <taxon>Eukaryota</taxon>
        <taxon>Metamonada</taxon>
        <taxon>Parabasalia</taxon>
        <taxon>Tritrichomonadida</taxon>
        <taxon>Tritrichomonadidae</taxon>
        <taxon>Tritrichomonas</taxon>
    </lineage>
</organism>
<evidence type="ECO:0000313" key="2">
    <source>
        <dbReference type="Proteomes" id="UP000179807"/>
    </source>
</evidence>
<name>A0A1J4J7I6_9EUKA</name>
<dbReference type="InterPro" id="IPR016024">
    <property type="entry name" value="ARM-type_fold"/>
</dbReference>
<dbReference type="GeneID" id="94830300"/>
<protein>
    <recommendedName>
        <fullName evidence="3">DUF3730 domain-containing protein</fullName>
    </recommendedName>
</protein>
<dbReference type="SUPFAM" id="SSF48371">
    <property type="entry name" value="ARM repeat"/>
    <property type="match status" value="2"/>
</dbReference>
<sequence length="1432" mass="159697">MEALLSDLQRLSNSKRVIQPEQVILQSLVKFDMLFPQLSNDNDFQQLEKAIFNLLKINNGELSVQCSISIAFRLTKLYGKMSEPPIASAISDLVNKLTPASVVAIGEICNRTGSRCASQMPKAIDSIILLPEDKKFHSLFALRGIFRSKVQMLSKYCQPVYKLLRKSIDVTPESNQIMALKLMKAILSFDQSYFSNAIECVDACILKQQTPFVKYQASRLAAQCALLQHQKSGLKESFNIIKKYTNYLSPIINRFLEILPGNVISQNINELFMLIRQTSPSDIKAIESFLTQTEKQNLFGAVLSEQKPSSSQLHVLNTLLLNDSDIVACAGAAMHLARSNDSKDTESAAFFFSNLTKTHPDLAQHFLQSSLNELTRNKTDFITAGNQVVALAILEVNPNLIHSLKQLVDEYISTITSLTDYLSVRYAALWSILSYAPSEFLSPENLSGVLQKTCDLLSSTTSFDSKWEQTIEGLLRFYAHHSNFTKTDLLFSCAQTNINKLTDVSVAYFAKFIIHSQRNCDSLINFFITKAISLYPGRTFLKSQIDRVVVTGDDLLLPKTEEIPTLRHLATQSIIKQFPDLLKCCQSSSKETVVNSIVSQATTPQQMLVAHSILLNIVYDDSLANQLPKSFIGLILKTLKGSDYLRIQITCEVVSKMIERQPSMIDALFRFVEMNKRAVSCLILSSLMCRLHISNSLLTRALLFIDERLLNHYSAPFALHALSTALITHTDNILELGIAGQHINLILKQLHDTTSLHPVIIHLLSQVFVDILPVVSQQLSNNANFDILSIVESIRATPYSFAEGVYYLTISSLAQVSYQIAATIPIEFPTSEKTPFSILLAASEAYSMIGRGTVTEQIPKLLIAIDRTTSPMAVSAVGQLLARESGEMLLTLIRSVLIDRSLPSSGISPSSKVKLAILQSLGTIFETITINEASTIAMALCNSAASGVLALQAQAFPMLSALLQRFTFANLQEHFARLVPIAFKLNFSISGGFLVSFMSKENLPLCFASLASCTNDSPEYFAMFTRALKLSRENTEVSDAVRKFAPIIQPKLSNIVNIILKSPSQASNYQQIFSDLWQSLVYVDYVIGKPSIKPEVLLSYFVVELNSCSDAWKANGYIHGAAAILQYYANQLVNGENNNLIKEIIESAIFNLPMMKGQIEESIAELYKFVSQISNLEQESWDTLLYSLIHADFEIETAARCFDHFNAYKLEQVLPDLAKVIFGKAQQDEEKVLALFKILLSKVKKGISSLINEAIEWSKSTPNTTSFTFRLISLFIRFFIKVSKENPENEDCILDYDLIADFALNHFRNGGFNFIASVMCHNAEIGTQLALRGAAKAAASLVSDDQANADQYIKFLLLCEKKMNQEDFQKVMVQIAMKASTNTNIDQSTILSCVHIFKTAQSDNHDSFKEFWESQSESDRELCVRNILSVST</sequence>
<reference evidence="1" key="1">
    <citation type="submission" date="2016-10" db="EMBL/GenBank/DDBJ databases">
        <authorList>
            <person name="Benchimol M."/>
            <person name="Almeida L.G."/>
            <person name="Vasconcelos A.T."/>
            <person name="Perreira-Neves A."/>
            <person name="Rosa I.A."/>
            <person name="Tasca T."/>
            <person name="Bogo M.R."/>
            <person name="de Souza W."/>
        </authorList>
    </citation>
    <scope>NUCLEOTIDE SEQUENCE [LARGE SCALE GENOMIC DNA]</scope>
    <source>
        <strain evidence="1">K</strain>
    </source>
</reference>